<reference evidence="1" key="2">
    <citation type="submission" date="2020-10" db="EMBL/GenBank/DDBJ databases">
        <authorList>
            <person name="Cooper E.A."/>
            <person name="Brenton Z.W."/>
            <person name="Flinn B.S."/>
            <person name="Jenkins J."/>
            <person name="Shu S."/>
            <person name="Flowers D."/>
            <person name="Luo F."/>
            <person name="Wang Y."/>
            <person name="Xia P."/>
            <person name="Barry K."/>
            <person name="Daum C."/>
            <person name="Lipzen A."/>
            <person name="Yoshinaga Y."/>
            <person name="Schmutz J."/>
            <person name="Saski C."/>
            <person name="Vermerris W."/>
            <person name="Kresovich S."/>
        </authorList>
    </citation>
    <scope>NUCLEOTIDE SEQUENCE</scope>
</reference>
<proteinExistence type="predicted"/>
<protein>
    <submittedName>
        <fullName evidence="1">Uncharacterized protein</fullName>
    </submittedName>
</protein>
<dbReference type="Pfam" id="PF02450">
    <property type="entry name" value="LCAT"/>
    <property type="match status" value="1"/>
</dbReference>
<dbReference type="GO" id="GO:0006629">
    <property type="term" value="P:lipid metabolic process"/>
    <property type="evidence" value="ECO:0007669"/>
    <property type="project" value="InterPro"/>
</dbReference>
<name>A0A921V1V6_SORBI</name>
<dbReference type="AlphaFoldDB" id="A0A921V1V6"/>
<dbReference type="InterPro" id="IPR029058">
    <property type="entry name" value="AB_hydrolase_fold"/>
</dbReference>
<dbReference type="PANTHER" id="PTHR11440">
    <property type="entry name" value="LECITHIN-CHOLESTEROL ACYLTRANSFERASE-RELATED"/>
    <property type="match status" value="1"/>
</dbReference>
<dbReference type="Proteomes" id="UP000807115">
    <property type="component" value="Chromosome 1"/>
</dbReference>
<dbReference type="InterPro" id="IPR003386">
    <property type="entry name" value="LACT/PDAT_acylTrfase"/>
</dbReference>
<accession>A0A921V1V6</accession>
<reference evidence="1" key="1">
    <citation type="journal article" date="2019" name="BMC Genomics">
        <title>A new reference genome for Sorghum bicolor reveals high levels of sequence similarity between sweet and grain genotypes: implications for the genetics of sugar metabolism.</title>
        <authorList>
            <person name="Cooper E.A."/>
            <person name="Brenton Z.W."/>
            <person name="Flinn B.S."/>
            <person name="Jenkins J."/>
            <person name="Shu S."/>
            <person name="Flowers D."/>
            <person name="Luo F."/>
            <person name="Wang Y."/>
            <person name="Xia P."/>
            <person name="Barry K."/>
            <person name="Daum C."/>
            <person name="Lipzen A."/>
            <person name="Yoshinaga Y."/>
            <person name="Schmutz J."/>
            <person name="Saski C."/>
            <person name="Vermerris W."/>
            <person name="Kresovich S."/>
        </authorList>
    </citation>
    <scope>NUCLEOTIDE SEQUENCE</scope>
</reference>
<evidence type="ECO:0000313" key="2">
    <source>
        <dbReference type="Proteomes" id="UP000807115"/>
    </source>
</evidence>
<dbReference type="GO" id="GO:0008374">
    <property type="term" value="F:O-acyltransferase activity"/>
    <property type="evidence" value="ECO:0007669"/>
    <property type="project" value="InterPro"/>
</dbReference>
<evidence type="ECO:0000313" key="1">
    <source>
        <dbReference type="EMBL" id="KAG0550016.1"/>
    </source>
</evidence>
<dbReference type="SUPFAM" id="SSF53474">
    <property type="entry name" value="alpha/beta-Hydrolases"/>
    <property type="match status" value="1"/>
</dbReference>
<comment type="caution">
    <text evidence="1">The sequence shown here is derived from an EMBL/GenBank/DDBJ whole genome shotgun (WGS) entry which is preliminary data.</text>
</comment>
<dbReference type="Gene3D" id="3.40.50.1820">
    <property type="entry name" value="alpha/beta hydrolase"/>
    <property type="match status" value="1"/>
</dbReference>
<gene>
    <name evidence="1" type="ORF">BDA96_01G303600</name>
</gene>
<organism evidence="1 2">
    <name type="scientific">Sorghum bicolor</name>
    <name type="common">Sorghum</name>
    <name type="synonym">Sorghum vulgare</name>
    <dbReference type="NCBI Taxonomy" id="4558"/>
    <lineage>
        <taxon>Eukaryota</taxon>
        <taxon>Viridiplantae</taxon>
        <taxon>Streptophyta</taxon>
        <taxon>Embryophyta</taxon>
        <taxon>Tracheophyta</taxon>
        <taxon>Spermatophyta</taxon>
        <taxon>Magnoliopsida</taxon>
        <taxon>Liliopsida</taxon>
        <taxon>Poales</taxon>
        <taxon>Poaceae</taxon>
        <taxon>PACMAD clade</taxon>
        <taxon>Panicoideae</taxon>
        <taxon>Andropogonodae</taxon>
        <taxon>Andropogoneae</taxon>
        <taxon>Sorghinae</taxon>
        <taxon>Sorghum</taxon>
    </lineage>
</organism>
<dbReference type="EMBL" id="CM027680">
    <property type="protein sequence ID" value="KAG0550016.1"/>
    <property type="molecule type" value="Genomic_DNA"/>
</dbReference>
<sequence>MALEDAADVRCFTEQMAAAYDASGRRLPQRRAGRGDPRPFLRIHLELPLRGPRPEELLLHGQVRVAARLPRRRDPVRRALRLPVRRRAACPPVEGRRRRLLGRLKRLVERASRINGGRPVTIVAHSYCGTLAHRFLLRRPLPWRKRFVRRFVPVTAPWGGVVLGMLTLVAGNNLGLPFIDPVTLRAIGDHTEQECRTYMAHDAADFLDDIGPYESRVLPLFRELPSPRVPVACVVGVGVDTPEMLAYTRETTSTPEDAQGAQRVTHGRVFVDDTALAVIISAILRPN</sequence>